<dbReference type="AlphaFoldDB" id="A0A6L5YJ28"/>
<dbReference type="Proteomes" id="UP000476055">
    <property type="component" value="Unassembled WGS sequence"/>
</dbReference>
<dbReference type="RefSeq" id="WP_154495710.1">
    <property type="nucleotide sequence ID" value="NZ_VUMU01000004.1"/>
</dbReference>
<keyword evidence="1" id="KW-1133">Transmembrane helix</keyword>
<proteinExistence type="predicted"/>
<dbReference type="Pfam" id="PF22564">
    <property type="entry name" value="HAAS"/>
    <property type="match status" value="1"/>
</dbReference>
<gene>
    <name evidence="2" type="ORF">FYJ59_05155</name>
</gene>
<feature type="transmembrane region" description="Helical" evidence="1">
    <location>
        <begin position="143"/>
        <end position="161"/>
    </location>
</feature>
<dbReference type="EMBL" id="VUMU01000004">
    <property type="protein sequence ID" value="MST57632.1"/>
    <property type="molecule type" value="Genomic_DNA"/>
</dbReference>
<protein>
    <submittedName>
        <fullName evidence="2">DUF1700 domain-containing protein</fullName>
    </submittedName>
</protein>
<evidence type="ECO:0000313" key="3">
    <source>
        <dbReference type="Proteomes" id="UP000476055"/>
    </source>
</evidence>
<organism evidence="2 3">
    <name type="scientific">Waltera intestinalis</name>
    <dbReference type="NCBI Taxonomy" id="2606635"/>
    <lineage>
        <taxon>Bacteria</taxon>
        <taxon>Bacillati</taxon>
        <taxon>Bacillota</taxon>
        <taxon>Clostridia</taxon>
        <taxon>Lachnospirales</taxon>
        <taxon>Lachnospiraceae</taxon>
        <taxon>Waltera</taxon>
    </lineage>
</organism>
<evidence type="ECO:0000313" key="2">
    <source>
        <dbReference type="EMBL" id="MST57632.1"/>
    </source>
</evidence>
<sequence>MNKQDFIDRLRMALNGRVSPGLVMDNVNYYEDYINTEIRKGRTEEEVLESLGDPRLIARTIIQTNGGDNRSGYRNTVYGNGEYREAAGSTVHHSYNGDGNGEYGTHRSKMADVLAKLPDWVWIILGILVVVLVISAVFSVLSFLAPVLIPILVVLFLVKLFRDWLN</sequence>
<comment type="caution">
    <text evidence="2">The sequence shown here is derived from an EMBL/GenBank/DDBJ whole genome shotgun (WGS) entry which is preliminary data.</text>
</comment>
<keyword evidence="3" id="KW-1185">Reference proteome</keyword>
<feature type="transmembrane region" description="Helical" evidence="1">
    <location>
        <begin position="117"/>
        <end position="137"/>
    </location>
</feature>
<accession>A0A6L5YJ28</accession>
<evidence type="ECO:0000256" key="1">
    <source>
        <dbReference type="SAM" id="Phobius"/>
    </source>
</evidence>
<keyword evidence="1" id="KW-0812">Transmembrane</keyword>
<reference evidence="2 3" key="1">
    <citation type="submission" date="2019-08" db="EMBL/GenBank/DDBJ databases">
        <title>In-depth cultivation of the pig gut microbiome towards novel bacterial diversity and tailored functional studies.</title>
        <authorList>
            <person name="Wylensek D."/>
            <person name="Hitch T.C.A."/>
            <person name="Clavel T."/>
        </authorList>
    </citation>
    <scope>NUCLEOTIDE SEQUENCE [LARGE SCALE GENOMIC DNA]</scope>
    <source>
        <strain evidence="2 3">WCA3-601-WT-6H</strain>
    </source>
</reference>
<keyword evidence="1" id="KW-0472">Membrane</keyword>
<name>A0A6L5YJ28_9FIRM</name>